<accession>A0A2T4DUN5</accession>
<sequence>MKKIFLIAPAILIIFQSCSQKNKEEKLQSDTTIQLSKNFGDYWYQGKAELTSYNLEQVRYGEKREGHAVLVYVTEDFSKSKQVKLDDPQTAGDDAQKVLKLNFTKKFNTGIYPYSIMTSVFSPVYPEKDLHAVKVSTSVQEWCGHVFMQLNNEPDQYKTFIRSYFESEGDQEIRLEKTWLEDELWNLIRLDPDAIPTGKIQIIPSTQFIRLKHVEAKSYSAAIEKSKEGNNSVITLKVHELRRTLKIYYNTKAPFSIEKWEETYPEGGEMMTTTGTLKKRIMLDYWNRNGVEDSVYRKELGLE</sequence>
<reference evidence="1 2" key="1">
    <citation type="submission" date="2018-03" db="EMBL/GenBank/DDBJ databases">
        <title>Cross-interface Injection: A General Nanoliter Liquid Handling Method Applied to Single Cells Genome Amplification Automated Nanoliter Liquid Handling Applied to Single Cell Multiple Displacement Amplification.</title>
        <authorList>
            <person name="Yun J."/>
            <person name="Xu P."/>
            <person name="Xu J."/>
            <person name="Dai X."/>
            <person name="Wang Y."/>
            <person name="Zheng X."/>
            <person name="Cao C."/>
            <person name="Yi Q."/>
            <person name="Zhu Y."/>
            <person name="Wang L."/>
            <person name="Dong Z."/>
            <person name="Huang Y."/>
            <person name="Huang L."/>
            <person name="Du W."/>
        </authorList>
    </citation>
    <scope>NUCLEOTIDE SEQUENCE [LARGE SCALE GENOMIC DNA]</scope>
    <source>
        <strain evidence="1 2">Z-D1-2</strain>
    </source>
</reference>
<proteinExistence type="predicted"/>
<gene>
    <name evidence="1" type="ORF">C9994_02340</name>
</gene>
<dbReference type="PROSITE" id="PS51257">
    <property type="entry name" value="PROKAR_LIPOPROTEIN"/>
    <property type="match status" value="1"/>
</dbReference>
<organism evidence="1 2">
    <name type="scientific">Marivirga lumbricoides</name>
    <dbReference type="NCBI Taxonomy" id="1046115"/>
    <lineage>
        <taxon>Bacteria</taxon>
        <taxon>Pseudomonadati</taxon>
        <taxon>Bacteroidota</taxon>
        <taxon>Cytophagia</taxon>
        <taxon>Cytophagales</taxon>
        <taxon>Marivirgaceae</taxon>
        <taxon>Marivirga</taxon>
    </lineage>
</organism>
<evidence type="ECO:0000313" key="1">
    <source>
        <dbReference type="EMBL" id="PTB97544.1"/>
    </source>
</evidence>
<dbReference type="EMBL" id="PYVU01000011">
    <property type="protein sequence ID" value="PTB97544.1"/>
    <property type="molecule type" value="Genomic_DNA"/>
</dbReference>
<evidence type="ECO:0000313" key="2">
    <source>
        <dbReference type="Proteomes" id="UP000240608"/>
    </source>
</evidence>
<name>A0A2T4DUN5_9BACT</name>
<dbReference type="AlphaFoldDB" id="A0A2T4DUN5"/>
<protein>
    <recommendedName>
        <fullName evidence="3">Septum formation inhibitor Maf</fullName>
    </recommendedName>
</protein>
<evidence type="ECO:0008006" key="3">
    <source>
        <dbReference type="Google" id="ProtNLM"/>
    </source>
</evidence>
<dbReference type="Proteomes" id="UP000240608">
    <property type="component" value="Unassembled WGS sequence"/>
</dbReference>
<comment type="caution">
    <text evidence="1">The sequence shown here is derived from an EMBL/GenBank/DDBJ whole genome shotgun (WGS) entry which is preliminary data.</text>
</comment>